<feature type="domain" description="Glycosyltransferase 2-like" evidence="7">
    <location>
        <begin position="4"/>
        <end position="155"/>
    </location>
</feature>
<dbReference type="GO" id="GO:0016757">
    <property type="term" value="F:glycosyltransferase activity"/>
    <property type="evidence" value="ECO:0007669"/>
    <property type="project" value="UniProtKB-KW"/>
</dbReference>
<evidence type="ECO:0000256" key="5">
    <source>
        <dbReference type="ARBA" id="ARBA00022842"/>
    </source>
</evidence>
<keyword evidence="9" id="KW-1185">Reference proteome</keyword>
<dbReference type="InterPro" id="IPR050256">
    <property type="entry name" value="Glycosyltransferase_2"/>
</dbReference>
<sequence>MLASVVIRTYNEERYLDRLLTGIMAQKSSLVDIEAVIIDSGSTDKTLEIANKHNCRITHIRKQDFTFGRSLNEGCEFANGDFLVFVSGHCFPVNNDWIHELVKPLVEGKADYSYGKQEGAETTKYSEYQHFKKFFPDCSQVPQQGYFCNNANAAITRKAWRQYKFDESLTGLEDMYLAKQLVNDGGKVAYVASAPVYHIHDESWKQVRTRYEREAYALQKIMPEVHFNKSDFFRFFVSSLLNDFSVAIKDKMFLRKAKEIFMFRLMLYWGTYRGNHEVRRLSQSMKHRYFYPTDKNSSEKDSYEQAASRSSATNESK</sequence>
<dbReference type="EMBL" id="SNXI01000002">
    <property type="protein sequence ID" value="TDP40212.1"/>
    <property type="molecule type" value="Genomic_DNA"/>
</dbReference>
<dbReference type="SUPFAM" id="SSF53448">
    <property type="entry name" value="Nucleotide-diphospho-sugar transferases"/>
    <property type="match status" value="1"/>
</dbReference>
<gene>
    <name evidence="8" type="ORF">DEU29_102112</name>
</gene>
<keyword evidence="5" id="KW-0460">Magnesium</keyword>
<protein>
    <submittedName>
        <fullName evidence="8">Glycosyl transferase family 2</fullName>
    </submittedName>
</protein>
<dbReference type="Gene3D" id="3.90.550.10">
    <property type="entry name" value="Spore Coat Polysaccharide Biosynthesis Protein SpsA, Chain A"/>
    <property type="match status" value="1"/>
</dbReference>
<dbReference type="Proteomes" id="UP000295531">
    <property type="component" value="Unassembled WGS sequence"/>
</dbReference>
<accession>A0A4R6PNQ4</accession>
<evidence type="ECO:0000256" key="1">
    <source>
        <dbReference type="ARBA" id="ARBA00001946"/>
    </source>
</evidence>
<evidence type="ECO:0000259" key="7">
    <source>
        <dbReference type="Pfam" id="PF00535"/>
    </source>
</evidence>
<dbReference type="InterPro" id="IPR001173">
    <property type="entry name" value="Glyco_trans_2-like"/>
</dbReference>
<feature type="compositionally biased region" description="Polar residues" evidence="6">
    <location>
        <begin position="305"/>
        <end position="317"/>
    </location>
</feature>
<dbReference type="InterPro" id="IPR029044">
    <property type="entry name" value="Nucleotide-diphossugar_trans"/>
</dbReference>
<proteinExistence type="inferred from homology"/>
<dbReference type="AlphaFoldDB" id="A0A4R6PNQ4"/>
<comment type="cofactor">
    <cofactor evidence="1">
        <name>Mg(2+)</name>
        <dbReference type="ChEBI" id="CHEBI:18420"/>
    </cofactor>
</comment>
<evidence type="ECO:0000256" key="4">
    <source>
        <dbReference type="ARBA" id="ARBA00022679"/>
    </source>
</evidence>
<evidence type="ECO:0000256" key="2">
    <source>
        <dbReference type="ARBA" id="ARBA00006739"/>
    </source>
</evidence>
<dbReference type="RefSeq" id="WP_133538677.1">
    <property type="nucleotide sequence ID" value="NZ_SNXI01000002.1"/>
</dbReference>
<keyword evidence="4 8" id="KW-0808">Transferase</keyword>
<feature type="region of interest" description="Disordered" evidence="6">
    <location>
        <begin position="292"/>
        <end position="317"/>
    </location>
</feature>
<evidence type="ECO:0000256" key="3">
    <source>
        <dbReference type="ARBA" id="ARBA00022676"/>
    </source>
</evidence>
<comment type="caution">
    <text evidence="8">The sequence shown here is derived from an EMBL/GenBank/DDBJ whole genome shotgun (WGS) entry which is preliminary data.</text>
</comment>
<comment type="similarity">
    <text evidence="2">Belongs to the glycosyltransferase 2 family.</text>
</comment>
<reference evidence="8 9" key="1">
    <citation type="submission" date="2019-03" db="EMBL/GenBank/DDBJ databases">
        <title>Freshwater and sediment microbial communities from various areas in North America, analyzing microbe dynamics in response to fracking.</title>
        <authorList>
            <person name="Lamendella R."/>
        </authorList>
    </citation>
    <scope>NUCLEOTIDE SEQUENCE [LARGE SCALE GENOMIC DNA]</scope>
    <source>
        <strain evidence="8 9">18_TX</strain>
    </source>
</reference>
<dbReference type="OrthoDB" id="9069044at2"/>
<evidence type="ECO:0000313" key="9">
    <source>
        <dbReference type="Proteomes" id="UP000295531"/>
    </source>
</evidence>
<name>A0A4R6PNQ4_9GAMM</name>
<organism evidence="8 9">
    <name type="scientific">Idiomarina aquatica</name>
    <dbReference type="NCBI Taxonomy" id="1327752"/>
    <lineage>
        <taxon>Bacteria</taxon>
        <taxon>Pseudomonadati</taxon>
        <taxon>Pseudomonadota</taxon>
        <taxon>Gammaproteobacteria</taxon>
        <taxon>Alteromonadales</taxon>
        <taxon>Idiomarinaceae</taxon>
        <taxon>Idiomarina</taxon>
    </lineage>
</organism>
<keyword evidence="3" id="KW-0328">Glycosyltransferase</keyword>
<dbReference type="PANTHER" id="PTHR48090:SF10">
    <property type="entry name" value="GLUCOSYL-3-PHOSPHOGLYCERATE SYNTHASE"/>
    <property type="match status" value="1"/>
</dbReference>
<dbReference type="Pfam" id="PF00535">
    <property type="entry name" value="Glycos_transf_2"/>
    <property type="match status" value="1"/>
</dbReference>
<evidence type="ECO:0000313" key="8">
    <source>
        <dbReference type="EMBL" id="TDP40212.1"/>
    </source>
</evidence>
<dbReference type="PANTHER" id="PTHR48090">
    <property type="entry name" value="UNDECAPRENYL-PHOSPHATE 4-DEOXY-4-FORMAMIDO-L-ARABINOSE TRANSFERASE-RELATED"/>
    <property type="match status" value="1"/>
</dbReference>
<evidence type="ECO:0000256" key="6">
    <source>
        <dbReference type="SAM" id="MobiDB-lite"/>
    </source>
</evidence>